<dbReference type="SUPFAM" id="SSF81822">
    <property type="entry name" value="RuBisCo LSMT C-terminal, substrate-binding domain"/>
    <property type="match status" value="1"/>
</dbReference>
<dbReference type="PANTHER" id="PTHR13271:SF137">
    <property type="entry name" value="SET DOMAIN-CONTAINING PROTEIN"/>
    <property type="match status" value="1"/>
</dbReference>
<feature type="chain" id="PRO_5035892957" description="SET domain-containing protein" evidence="4">
    <location>
        <begin position="23"/>
        <end position="1075"/>
    </location>
</feature>
<evidence type="ECO:0000256" key="1">
    <source>
        <dbReference type="ARBA" id="ARBA00022603"/>
    </source>
</evidence>
<proteinExistence type="predicted"/>
<gene>
    <name evidence="6" type="ORF">KP509_24G005700</name>
</gene>
<dbReference type="OMA" id="INHHYHY"/>
<dbReference type="InterPro" id="IPR001214">
    <property type="entry name" value="SET_dom"/>
</dbReference>
<evidence type="ECO:0000256" key="4">
    <source>
        <dbReference type="SAM" id="SignalP"/>
    </source>
</evidence>
<accession>A0A8T2RUM9</accession>
<dbReference type="Pfam" id="PF00856">
    <property type="entry name" value="SET"/>
    <property type="match status" value="1"/>
</dbReference>
<evidence type="ECO:0000256" key="2">
    <source>
        <dbReference type="ARBA" id="ARBA00022679"/>
    </source>
</evidence>
<feature type="domain" description="SET" evidence="5">
    <location>
        <begin position="599"/>
        <end position="810"/>
    </location>
</feature>
<dbReference type="InterPro" id="IPR046341">
    <property type="entry name" value="SET_dom_sf"/>
</dbReference>
<dbReference type="SUPFAM" id="SSF82199">
    <property type="entry name" value="SET domain"/>
    <property type="match status" value="2"/>
</dbReference>
<dbReference type="Proteomes" id="UP000825935">
    <property type="component" value="Chromosome 24"/>
</dbReference>
<keyword evidence="7" id="KW-1185">Reference proteome</keyword>
<dbReference type="OrthoDB" id="341421at2759"/>
<protein>
    <recommendedName>
        <fullName evidence="5">SET domain-containing protein</fullName>
    </recommendedName>
</protein>
<dbReference type="PANTHER" id="PTHR13271">
    <property type="entry name" value="UNCHARACTERIZED PUTATIVE METHYLTRANSFERASE"/>
    <property type="match status" value="1"/>
</dbReference>
<dbReference type="GO" id="GO:0032259">
    <property type="term" value="P:methylation"/>
    <property type="evidence" value="ECO:0007669"/>
    <property type="project" value="UniProtKB-KW"/>
</dbReference>
<dbReference type="CDD" id="cd10527">
    <property type="entry name" value="SET_LSMT"/>
    <property type="match status" value="2"/>
</dbReference>
<dbReference type="AlphaFoldDB" id="A0A8T2RUM9"/>
<keyword evidence="2" id="KW-0808">Transferase</keyword>
<evidence type="ECO:0000259" key="5">
    <source>
        <dbReference type="PROSITE" id="PS50280"/>
    </source>
</evidence>
<dbReference type="InterPro" id="IPR050600">
    <property type="entry name" value="SETD3_SETD6_MTase"/>
</dbReference>
<keyword evidence="4" id="KW-0732">Signal</keyword>
<keyword evidence="1" id="KW-0489">Methyltransferase</keyword>
<organism evidence="6 7">
    <name type="scientific">Ceratopteris richardii</name>
    <name type="common">Triangle waterfern</name>
    <dbReference type="NCBI Taxonomy" id="49495"/>
    <lineage>
        <taxon>Eukaryota</taxon>
        <taxon>Viridiplantae</taxon>
        <taxon>Streptophyta</taxon>
        <taxon>Embryophyta</taxon>
        <taxon>Tracheophyta</taxon>
        <taxon>Polypodiopsida</taxon>
        <taxon>Polypodiidae</taxon>
        <taxon>Polypodiales</taxon>
        <taxon>Pteridineae</taxon>
        <taxon>Pteridaceae</taxon>
        <taxon>Parkerioideae</taxon>
        <taxon>Ceratopteris</taxon>
    </lineage>
</organism>
<dbReference type="EMBL" id="CM035429">
    <property type="protein sequence ID" value="KAH7299327.1"/>
    <property type="molecule type" value="Genomic_DNA"/>
</dbReference>
<dbReference type="Gene3D" id="3.90.1410.10">
    <property type="entry name" value="set domain protein methyltransferase, domain 1"/>
    <property type="match status" value="2"/>
</dbReference>
<comment type="caution">
    <text evidence="6">The sequence shown here is derived from an EMBL/GenBank/DDBJ whole genome shotgun (WGS) entry which is preliminary data.</text>
</comment>
<feature type="signal peptide" evidence="4">
    <location>
        <begin position="1"/>
        <end position="22"/>
    </location>
</feature>
<reference evidence="6" key="1">
    <citation type="submission" date="2021-08" db="EMBL/GenBank/DDBJ databases">
        <title>WGS assembly of Ceratopteris richardii.</title>
        <authorList>
            <person name="Marchant D.B."/>
            <person name="Chen G."/>
            <person name="Jenkins J."/>
            <person name="Shu S."/>
            <person name="Leebens-Mack J."/>
            <person name="Grimwood J."/>
            <person name="Schmutz J."/>
            <person name="Soltis P."/>
            <person name="Soltis D."/>
            <person name="Chen Z.-H."/>
        </authorList>
    </citation>
    <scope>NUCLEOTIDE SEQUENCE</scope>
    <source>
        <strain evidence="6">Whitten #5841</strain>
        <tissue evidence="6">Leaf</tissue>
    </source>
</reference>
<evidence type="ECO:0000256" key="3">
    <source>
        <dbReference type="ARBA" id="ARBA00022691"/>
    </source>
</evidence>
<dbReference type="InterPro" id="IPR036464">
    <property type="entry name" value="Rubisco_LSMT_subst-bd_sf"/>
</dbReference>
<dbReference type="PROSITE" id="PS50280">
    <property type="entry name" value="SET"/>
    <property type="match status" value="1"/>
</dbReference>
<sequence length="1075" mass="123165">MKTSIVLVVVHLLLVLARHAFGSCVFPNFSHNDKNAWMWLQKGIKNGNSKAKNTGTPTDWSKYKRNKHDWTTATLNSSWHDFQKYLTWLHKDSHMSRRKFFLKREEKFKYRSDSVSSADVYEPLPVSSVDLQAGEELLVIPLHYCITDKVPTDDIWSLSEAPWEIRLALRLLQERSKSDGSMWYPYLKLLSSIRLPLFFSESELQNVEDVFITKEIQAIRAFAESSFQALNQHKFNGYSFADFVWALGVVYLYACRVDLKGESGLSFSGSTYLLVPFMSHYSSLSAKASIKLQGDRLKLVMVQDAEKGSSISFDCTAKTSVENFLFRGFIPTKCPHDKARLFENLEDLVKWWMSAFEENGSKVPMKMIYSGLRSLYDQFYIDSPQGALASVPDFSVGLDGYIDPYMISALGYLAKTEGMLQDDTQFFDVNNEYYCTLAGSMLYNKTLTSRRFMNSICRDMSSHMVEGWNRLPLYTRLALSKRILGILNSLSATVEEDEALLEASMWEGLSDDDDGSHLCETCQWQTEELSFNDFLTLKLHIQRKNVLLQALSVISYDCVSKEVKEMKESGVDNSSDDTLTDSHKEFLKWCEEGGAHITEALTLTNIFETSNITDSTSVVRGVKAVRDIEQGEIICVLPLKLGLVDTSSSHLAGADSWHLAAAHLLREKSLGGKTNWASYINILPKTVQSPFYLLPQELDEVQWWPVLRELVQIRRAIRTSFSLLSGEELGWADFDHYRWAVAMVHSRAFTLPVGKNDDYASYVLMPFMDMINHHFEYQADWMSMPVRDGKLEIVAKKRIRKGEQIFASFGPRSNDNLFLYYGFILEDNPFDSAHLFSSFQDAVNWMANIWGTGCNQSDELEAKEECEHNVREGLWIEAHKAIDDYAAGVTDQRPEWWKLINTWADYGYEYMQFQPSPSIYARGITDPTLYVALEAVIKALIAERNATLEGCRHNSDNEVNHKSNLRHFFLCLNDITWKSAAWALHSSICSEYACQVLTSLSKRDQISVMVKMSTSLRCIEILNSFPTTILEDQRLLKQHRHASIHVQLARQYRFLKKKFLMDYIHHVSENLRIGT</sequence>
<name>A0A8T2RUM9_CERRI</name>
<keyword evidence="3" id="KW-0949">S-adenosyl-L-methionine</keyword>
<evidence type="ECO:0000313" key="7">
    <source>
        <dbReference type="Proteomes" id="UP000825935"/>
    </source>
</evidence>
<evidence type="ECO:0000313" key="6">
    <source>
        <dbReference type="EMBL" id="KAH7299327.1"/>
    </source>
</evidence>
<dbReference type="GO" id="GO:0016279">
    <property type="term" value="F:protein-lysine N-methyltransferase activity"/>
    <property type="evidence" value="ECO:0007669"/>
    <property type="project" value="TreeGrafter"/>
</dbReference>
<dbReference type="GO" id="GO:0005634">
    <property type="term" value="C:nucleus"/>
    <property type="evidence" value="ECO:0007669"/>
    <property type="project" value="TreeGrafter"/>
</dbReference>